<feature type="region of interest" description="Disordered" evidence="1">
    <location>
        <begin position="445"/>
        <end position="464"/>
    </location>
</feature>
<gene>
    <name evidence="2" type="ORF">V8G54_034826</name>
</gene>
<feature type="compositionally biased region" description="Basic residues" evidence="1">
    <location>
        <begin position="448"/>
        <end position="458"/>
    </location>
</feature>
<evidence type="ECO:0000313" key="3">
    <source>
        <dbReference type="Proteomes" id="UP001374535"/>
    </source>
</evidence>
<evidence type="ECO:0000256" key="1">
    <source>
        <dbReference type="SAM" id="MobiDB-lite"/>
    </source>
</evidence>
<protein>
    <submittedName>
        <fullName evidence="2">Uncharacterized protein</fullName>
    </submittedName>
</protein>
<name>A0AAQ3MDY0_VIGMU</name>
<keyword evidence="3" id="KW-1185">Reference proteome</keyword>
<dbReference type="EMBL" id="CP144690">
    <property type="protein sequence ID" value="WVY89312.1"/>
    <property type="molecule type" value="Genomic_DNA"/>
</dbReference>
<accession>A0AAQ3MDY0</accession>
<feature type="compositionally biased region" description="Polar residues" evidence="1">
    <location>
        <begin position="85"/>
        <end position="97"/>
    </location>
</feature>
<feature type="region of interest" description="Disordered" evidence="1">
    <location>
        <begin position="70"/>
        <end position="97"/>
    </location>
</feature>
<evidence type="ECO:0000313" key="2">
    <source>
        <dbReference type="EMBL" id="WVY89312.1"/>
    </source>
</evidence>
<dbReference type="AlphaFoldDB" id="A0AAQ3MDY0"/>
<dbReference type="Proteomes" id="UP001374535">
    <property type="component" value="Chromosome 11"/>
</dbReference>
<feature type="compositionally biased region" description="Basic residues" evidence="1">
    <location>
        <begin position="74"/>
        <end position="84"/>
    </location>
</feature>
<organism evidence="2 3">
    <name type="scientific">Vigna mungo</name>
    <name type="common">Black gram</name>
    <name type="synonym">Phaseolus mungo</name>
    <dbReference type="NCBI Taxonomy" id="3915"/>
    <lineage>
        <taxon>Eukaryota</taxon>
        <taxon>Viridiplantae</taxon>
        <taxon>Streptophyta</taxon>
        <taxon>Embryophyta</taxon>
        <taxon>Tracheophyta</taxon>
        <taxon>Spermatophyta</taxon>
        <taxon>Magnoliopsida</taxon>
        <taxon>eudicotyledons</taxon>
        <taxon>Gunneridae</taxon>
        <taxon>Pentapetalae</taxon>
        <taxon>rosids</taxon>
        <taxon>fabids</taxon>
        <taxon>Fabales</taxon>
        <taxon>Fabaceae</taxon>
        <taxon>Papilionoideae</taxon>
        <taxon>50 kb inversion clade</taxon>
        <taxon>NPAAA clade</taxon>
        <taxon>indigoferoid/millettioid clade</taxon>
        <taxon>Phaseoleae</taxon>
        <taxon>Vigna</taxon>
    </lineage>
</organism>
<sequence length="694" mass="77163">MRTSQEVTHPSTTLAQAHLTADVGMIAPVRYCTINVYMGSAARICFKNWETAGKRSDAVLWDLVANNKEEKQRKKEKNVKKRCNTRASQEVTHPSTTRAQARLTADAGMIAPVKCCTINVYMASAAGISFNTWEDAGERSDAVLWDLVANNKEEKQRKKEKNVKKWCNTRCISAGIIAPVKCCTINVYMVSAAGISFNTWEDAGERSGVDVRVSWSRVGGTLGLGWKLEGRKTTCNTRTSQEVTHPSTTLAQPCLTADVARSMYIWLRQGYKFQHLGRCGWAKLRGWFGSEKAIAVLWDLVGNKKDEKQRKKEKNVKKSCDGIRCINAGMIAPVKCCTINVYMNSAAGISCNNWEDAGERSDAVLWDLVENNKEEKQRKKGGTQGLPKRSPILSSDGIRCISAGMITPVKCCTINVYMASAAGISFNTWEESVLWDFVGNKKDEKQRKREKNVKKRCNTRTSQEATHPSTTLAQPCFTCGCWYDRTCQVLHDQCIYGFGSGYKFQPLGRRGRAKLRGSFGSEKAIAVLWDLVANNKEEKQRKKEKNVKKGATRGLPRSSDGIRCICAGMITRVKCCTINIYMNSAAGISCNTWEDVGERSDAVLWDLVANNKEEKQRKKETTVKKRCNTRTSQEVTHPSTCLAHARLIADAGMITPVKCCTINVYMASAAGISFNTWEDAGERSEMDGLGPKKP</sequence>
<proteinExistence type="predicted"/>
<reference evidence="2 3" key="1">
    <citation type="journal article" date="2023" name="Life. Sci Alliance">
        <title>Evolutionary insights into 3D genome organization and epigenetic landscape of Vigna mungo.</title>
        <authorList>
            <person name="Junaid A."/>
            <person name="Singh B."/>
            <person name="Bhatia S."/>
        </authorList>
    </citation>
    <scope>NUCLEOTIDE SEQUENCE [LARGE SCALE GENOMIC DNA]</scope>
    <source>
        <strain evidence="2">Urdbean</strain>
    </source>
</reference>